<proteinExistence type="predicted"/>
<keyword evidence="2" id="KW-1185">Reference proteome</keyword>
<evidence type="ECO:0000313" key="1">
    <source>
        <dbReference type="EMBL" id="EHM40766.1"/>
    </source>
</evidence>
<dbReference type="HOGENOM" id="CLU_3195381_0_0_9"/>
<comment type="caution">
    <text evidence="1">The sequence shown here is derived from an EMBL/GenBank/DDBJ whole genome shotgun (WGS) entry which is preliminary data.</text>
</comment>
<dbReference type="EMBL" id="AGCJ01000042">
    <property type="protein sequence ID" value="EHM40766.1"/>
    <property type="molecule type" value="Genomic_DNA"/>
</dbReference>
<reference evidence="1 2" key="1">
    <citation type="submission" date="2011-08" db="EMBL/GenBank/DDBJ databases">
        <authorList>
            <person name="Weinstock G."/>
            <person name="Sodergren E."/>
            <person name="Clifton S."/>
            <person name="Fulton L."/>
            <person name="Fulton B."/>
            <person name="Courtney L."/>
            <person name="Fronick C."/>
            <person name="Harrison M."/>
            <person name="Strong C."/>
            <person name="Farmer C."/>
            <person name="Delahaunty K."/>
            <person name="Markovic C."/>
            <person name="Hall O."/>
            <person name="Minx P."/>
            <person name="Tomlinson C."/>
            <person name="Mitreva M."/>
            <person name="Hou S."/>
            <person name="Chen J."/>
            <person name="Wollam A."/>
            <person name="Pepin K.H."/>
            <person name="Johnson M."/>
            <person name="Bhonagiri V."/>
            <person name="Zhang X."/>
            <person name="Suruliraj S."/>
            <person name="Warren W."/>
            <person name="Chinwalla A."/>
            <person name="Mardis E.R."/>
            <person name="Wilson R.K."/>
        </authorList>
    </citation>
    <scope>NUCLEOTIDE SEQUENCE [LARGE SCALE GENOMIC DNA]</scope>
    <source>
        <strain evidence="1 2">F0357</strain>
    </source>
</reference>
<name>G9YHH6_9FIRM</name>
<accession>G9YHH6</accession>
<organism evidence="1 2">
    <name type="scientific">Anaeroglobus geminatus F0357</name>
    <dbReference type="NCBI Taxonomy" id="861450"/>
    <lineage>
        <taxon>Bacteria</taxon>
        <taxon>Bacillati</taxon>
        <taxon>Bacillota</taxon>
        <taxon>Negativicutes</taxon>
        <taxon>Veillonellales</taxon>
        <taxon>Veillonellaceae</taxon>
        <taxon>Anaeroglobus</taxon>
    </lineage>
</organism>
<dbReference type="Proteomes" id="UP000005481">
    <property type="component" value="Unassembled WGS sequence"/>
</dbReference>
<gene>
    <name evidence="1" type="ORF">HMPREF0080_01107</name>
</gene>
<dbReference type="STRING" id="861450.HMPREF0080_01107"/>
<dbReference type="AlphaFoldDB" id="G9YHH6"/>
<protein>
    <submittedName>
        <fullName evidence="1">Uncharacterized protein</fullName>
    </submittedName>
</protein>
<sequence>MQKFTFIRAVSIMKAFIIKNIFPPTEQHVEMEDDKGRVKSGLESW</sequence>
<evidence type="ECO:0000313" key="2">
    <source>
        <dbReference type="Proteomes" id="UP000005481"/>
    </source>
</evidence>